<comment type="subcellular location">
    <subcellularLocation>
        <location evidence="1">Cell membrane</location>
        <topology evidence="1">Multi-pass membrane protein</topology>
    </subcellularLocation>
</comment>
<keyword evidence="8" id="KW-1185">Reference proteome</keyword>
<dbReference type="RefSeq" id="WP_090876395.1">
    <property type="nucleotide sequence ID" value="NZ_FMXQ01000004.1"/>
</dbReference>
<organism evidence="7 8">
    <name type="scientific">Bauldia litoralis</name>
    <dbReference type="NCBI Taxonomy" id="665467"/>
    <lineage>
        <taxon>Bacteria</taxon>
        <taxon>Pseudomonadati</taxon>
        <taxon>Pseudomonadota</taxon>
        <taxon>Alphaproteobacteria</taxon>
        <taxon>Hyphomicrobiales</taxon>
        <taxon>Kaistiaceae</taxon>
        <taxon>Bauldia</taxon>
    </lineage>
</organism>
<accession>A0A1G6C610</accession>
<feature type="transmembrane region" description="Helical" evidence="6">
    <location>
        <begin position="235"/>
        <end position="256"/>
    </location>
</feature>
<feature type="transmembrane region" description="Helical" evidence="6">
    <location>
        <begin position="48"/>
        <end position="68"/>
    </location>
</feature>
<reference evidence="7 8" key="1">
    <citation type="submission" date="2016-10" db="EMBL/GenBank/DDBJ databases">
        <authorList>
            <person name="de Groot N.N."/>
        </authorList>
    </citation>
    <scope>NUCLEOTIDE SEQUENCE [LARGE SCALE GENOMIC DNA]</scope>
    <source>
        <strain evidence="7 8">ATCC 35022</strain>
    </source>
</reference>
<feature type="transmembrane region" description="Helical" evidence="6">
    <location>
        <begin position="160"/>
        <end position="185"/>
    </location>
</feature>
<evidence type="ECO:0000256" key="4">
    <source>
        <dbReference type="ARBA" id="ARBA00022989"/>
    </source>
</evidence>
<feature type="transmembrane region" description="Helical" evidence="6">
    <location>
        <begin position="205"/>
        <end position="228"/>
    </location>
</feature>
<dbReference type="STRING" id="665467.SAMN02982931_02103"/>
<feature type="transmembrane region" description="Helical" evidence="6">
    <location>
        <begin position="124"/>
        <end position="148"/>
    </location>
</feature>
<protein>
    <submittedName>
        <fullName evidence="7">Uncharacterized protein</fullName>
    </submittedName>
</protein>
<evidence type="ECO:0000313" key="7">
    <source>
        <dbReference type="EMBL" id="SDB28320.1"/>
    </source>
</evidence>
<keyword evidence="3 6" id="KW-0812">Transmembrane</keyword>
<evidence type="ECO:0000256" key="2">
    <source>
        <dbReference type="ARBA" id="ARBA00022475"/>
    </source>
</evidence>
<keyword evidence="5 6" id="KW-0472">Membrane</keyword>
<dbReference type="AlphaFoldDB" id="A0A1G6C610"/>
<evidence type="ECO:0000256" key="6">
    <source>
        <dbReference type="SAM" id="Phobius"/>
    </source>
</evidence>
<name>A0A1G6C610_9HYPH</name>
<sequence>MQRLGQYRHYFWPTVGVLAVVFCGWLLYKELANLTFASLMDSLGAIPLHGWVLSILATLVAYFALAEYDRIALIHLNRKISWPFVMVTSFSTYALSHSIGASLLSGAVIRFRAYGSRGLSAGEIGVLIGLTSFTFFIGSMLLGGSVLLIKPSILQRFFDLPDWAVIVIGIGMLSIVGFYAIGSMFHFKPLVIGRRFHLAYPKPKVVLRQLIVGPVELMAAAAIIYFCLPADGNPGFITVLGVFVASFSVALISHAPGGLGVLEYVFLTALDDMDQASVLAALIVFRLFYLIIPFAAALVIVLFFERSEFRRNAAERLAKTKQENAPGG</sequence>
<proteinExistence type="predicted"/>
<keyword evidence="4 6" id="KW-1133">Transmembrane helix</keyword>
<gene>
    <name evidence="7" type="ORF">SAMN02982931_02103</name>
</gene>
<dbReference type="OrthoDB" id="145485at2"/>
<dbReference type="EMBL" id="FMXQ01000004">
    <property type="protein sequence ID" value="SDB28320.1"/>
    <property type="molecule type" value="Genomic_DNA"/>
</dbReference>
<evidence type="ECO:0000256" key="3">
    <source>
        <dbReference type="ARBA" id="ARBA00022692"/>
    </source>
</evidence>
<dbReference type="InterPro" id="IPR022791">
    <property type="entry name" value="L-PG_synthase/AglD"/>
</dbReference>
<evidence type="ECO:0000256" key="5">
    <source>
        <dbReference type="ARBA" id="ARBA00023136"/>
    </source>
</evidence>
<dbReference type="GO" id="GO:0005886">
    <property type="term" value="C:plasma membrane"/>
    <property type="evidence" value="ECO:0007669"/>
    <property type="project" value="UniProtKB-SubCell"/>
</dbReference>
<feature type="transmembrane region" description="Helical" evidence="6">
    <location>
        <begin position="80"/>
        <end position="104"/>
    </location>
</feature>
<evidence type="ECO:0000256" key="1">
    <source>
        <dbReference type="ARBA" id="ARBA00004651"/>
    </source>
</evidence>
<keyword evidence="2" id="KW-1003">Cell membrane</keyword>
<feature type="transmembrane region" description="Helical" evidence="6">
    <location>
        <begin position="276"/>
        <end position="304"/>
    </location>
</feature>
<dbReference type="Pfam" id="PF03706">
    <property type="entry name" value="LPG_synthase_TM"/>
    <property type="match status" value="1"/>
</dbReference>
<evidence type="ECO:0000313" key="8">
    <source>
        <dbReference type="Proteomes" id="UP000199071"/>
    </source>
</evidence>
<feature type="transmembrane region" description="Helical" evidence="6">
    <location>
        <begin position="9"/>
        <end position="28"/>
    </location>
</feature>
<dbReference type="Proteomes" id="UP000199071">
    <property type="component" value="Unassembled WGS sequence"/>
</dbReference>